<dbReference type="EMBL" id="FOJG01000001">
    <property type="protein sequence ID" value="SEW41742.1"/>
    <property type="molecule type" value="Genomic_DNA"/>
</dbReference>
<dbReference type="Gene3D" id="2.130.10.10">
    <property type="entry name" value="YVTN repeat-like/Quinoprotein amine dehydrogenase"/>
    <property type="match status" value="1"/>
</dbReference>
<gene>
    <name evidence="2" type="ORF">SAMN04488122_3020</name>
</gene>
<dbReference type="Proteomes" id="UP000199310">
    <property type="component" value="Unassembled WGS sequence"/>
</dbReference>
<reference evidence="3" key="1">
    <citation type="submission" date="2016-10" db="EMBL/GenBank/DDBJ databases">
        <authorList>
            <person name="Varghese N."/>
            <person name="Submissions S."/>
        </authorList>
    </citation>
    <scope>NUCLEOTIDE SEQUENCE [LARGE SCALE GENOMIC DNA]</scope>
    <source>
        <strain evidence="3">DSM 3695</strain>
    </source>
</reference>
<evidence type="ECO:0000256" key="1">
    <source>
        <dbReference type="SAM" id="MobiDB-lite"/>
    </source>
</evidence>
<evidence type="ECO:0008006" key="4">
    <source>
        <dbReference type="Google" id="ProtNLM"/>
    </source>
</evidence>
<dbReference type="AlphaFoldDB" id="A0A1I0RKV0"/>
<dbReference type="STRING" id="29529.SAMN04488122_3020"/>
<dbReference type="PANTHER" id="PTHR47199:SF2">
    <property type="entry name" value="PHOTOSYSTEM II STABILITY_ASSEMBLY FACTOR HCF136, CHLOROPLASTIC"/>
    <property type="match status" value="1"/>
</dbReference>
<accession>A0A1I0RKV0</accession>
<keyword evidence="3" id="KW-1185">Reference proteome</keyword>
<dbReference type="OrthoDB" id="9813892at2"/>
<dbReference type="RefSeq" id="WP_089896033.1">
    <property type="nucleotide sequence ID" value="NZ_FOJG01000001.1"/>
</dbReference>
<feature type="compositionally biased region" description="Polar residues" evidence="1">
    <location>
        <begin position="242"/>
        <end position="253"/>
    </location>
</feature>
<sequence length="400" mass="43013">MTTANATIVRFALNTWQWPFAPNGRRGICYLLFAALLFLFLPAGAQQPPAPYEVRTIAVTPVKSIRGLSAVTDNIVWASGTGGQVGISTDGGEHWQWHIVPGCDSCDWRSLYAFDARKAIVLNAGEPALIFLTVDGGTSWTQVFRDDRQGIFFDAMQFFNDKEGIAIGDPLAHQFTVIRTHNGGRSWEPDPISTLPDANEGEAIFAASGTSVVALPGNNVYFATGGSVARLFKSSSRKHNDSQQQSNKQTLKNGNNWQAYTIPVVQGSATRGVFSIAFLDTRQGIAVGGDYKQDTARAGNCMITTNGGRNWFAPVTPPGGYKSCVAWINNSHLVATGTSGTDISIDGGMNWQKIGNGFNVAVKARKGHRVFLAGKNIAVLDPEHKGPATHGVNTGLLEEK</sequence>
<feature type="region of interest" description="Disordered" evidence="1">
    <location>
        <begin position="234"/>
        <end position="253"/>
    </location>
</feature>
<protein>
    <recommendedName>
        <fullName evidence="4">Photosynthesis system II assembly factor Ycf48/Hcf136-like domain-containing protein</fullName>
    </recommendedName>
</protein>
<evidence type="ECO:0000313" key="3">
    <source>
        <dbReference type="Proteomes" id="UP000199310"/>
    </source>
</evidence>
<organism evidence="2 3">
    <name type="scientific">Chitinophaga arvensicola</name>
    <dbReference type="NCBI Taxonomy" id="29529"/>
    <lineage>
        <taxon>Bacteria</taxon>
        <taxon>Pseudomonadati</taxon>
        <taxon>Bacteroidota</taxon>
        <taxon>Chitinophagia</taxon>
        <taxon>Chitinophagales</taxon>
        <taxon>Chitinophagaceae</taxon>
        <taxon>Chitinophaga</taxon>
    </lineage>
</organism>
<dbReference type="PANTHER" id="PTHR47199">
    <property type="entry name" value="PHOTOSYSTEM II STABILITY/ASSEMBLY FACTOR HCF136, CHLOROPLASTIC"/>
    <property type="match status" value="1"/>
</dbReference>
<proteinExistence type="predicted"/>
<dbReference type="SUPFAM" id="SSF50939">
    <property type="entry name" value="Sialidases"/>
    <property type="match status" value="1"/>
</dbReference>
<evidence type="ECO:0000313" key="2">
    <source>
        <dbReference type="EMBL" id="SEW41742.1"/>
    </source>
</evidence>
<name>A0A1I0RKV0_9BACT</name>
<dbReference type="InterPro" id="IPR036278">
    <property type="entry name" value="Sialidase_sf"/>
</dbReference>
<dbReference type="InterPro" id="IPR015943">
    <property type="entry name" value="WD40/YVTN_repeat-like_dom_sf"/>
</dbReference>